<evidence type="ECO:0000313" key="1">
    <source>
        <dbReference type="EMBL" id="KAH6651150.1"/>
    </source>
</evidence>
<keyword evidence="2" id="KW-1185">Reference proteome</keyword>
<name>A0ACB7PQK0_9PEZI</name>
<organism evidence="1 2">
    <name type="scientific">Chaetomium tenue</name>
    <dbReference type="NCBI Taxonomy" id="1854479"/>
    <lineage>
        <taxon>Eukaryota</taxon>
        <taxon>Fungi</taxon>
        <taxon>Dikarya</taxon>
        <taxon>Ascomycota</taxon>
        <taxon>Pezizomycotina</taxon>
        <taxon>Sordariomycetes</taxon>
        <taxon>Sordariomycetidae</taxon>
        <taxon>Sordariales</taxon>
        <taxon>Chaetomiaceae</taxon>
        <taxon>Chaetomium</taxon>
    </lineage>
</organism>
<comment type="caution">
    <text evidence="1">The sequence shown here is derived from an EMBL/GenBank/DDBJ whole genome shotgun (WGS) entry which is preliminary data.</text>
</comment>
<sequence>MGGRKLFVYFRISTLCVWVRGLVGVLWAWLATGNVWSKGSGPSPAEIIVKELRLNLHIRAPCRAWFEVGEELKSSLFSAQTFHPQRPGSRPSHFSSAIFKTGHCDVKVVRLEIGHH</sequence>
<gene>
    <name evidence="1" type="ORF">F5144DRAFT_76366</name>
</gene>
<proteinExistence type="predicted"/>
<reference evidence="1 2" key="1">
    <citation type="journal article" date="2021" name="Nat. Commun.">
        <title>Genetic determinants of endophytism in the Arabidopsis root mycobiome.</title>
        <authorList>
            <person name="Mesny F."/>
            <person name="Miyauchi S."/>
            <person name="Thiergart T."/>
            <person name="Pickel B."/>
            <person name="Atanasova L."/>
            <person name="Karlsson M."/>
            <person name="Huettel B."/>
            <person name="Barry K.W."/>
            <person name="Haridas S."/>
            <person name="Chen C."/>
            <person name="Bauer D."/>
            <person name="Andreopoulos W."/>
            <person name="Pangilinan J."/>
            <person name="LaButti K."/>
            <person name="Riley R."/>
            <person name="Lipzen A."/>
            <person name="Clum A."/>
            <person name="Drula E."/>
            <person name="Henrissat B."/>
            <person name="Kohler A."/>
            <person name="Grigoriev I.V."/>
            <person name="Martin F.M."/>
            <person name="Hacquard S."/>
        </authorList>
    </citation>
    <scope>NUCLEOTIDE SEQUENCE [LARGE SCALE GENOMIC DNA]</scope>
    <source>
        <strain evidence="1 2">MPI-SDFR-AT-0079</strain>
    </source>
</reference>
<dbReference type="EMBL" id="JAGIZQ010000001">
    <property type="protein sequence ID" value="KAH6651150.1"/>
    <property type="molecule type" value="Genomic_DNA"/>
</dbReference>
<evidence type="ECO:0000313" key="2">
    <source>
        <dbReference type="Proteomes" id="UP000724584"/>
    </source>
</evidence>
<accession>A0ACB7PQK0</accession>
<protein>
    <submittedName>
        <fullName evidence="1">Uncharacterized protein</fullName>
    </submittedName>
</protein>
<dbReference type="Proteomes" id="UP000724584">
    <property type="component" value="Unassembled WGS sequence"/>
</dbReference>